<name>E4XJJ0_OIKDI</name>
<dbReference type="PANTHER" id="PTHR10543:SF24">
    <property type="entry name" value="CAROTENOID ISOMEROOXYGENASE"/>
    <property type="match status" value="1"/>
</dbReference>
<feature type="binding site" evidence="5">
    <location>
        <position position="313"/>
    </location>
    <ligand>
        <name>Fe cation</name>
        <dbReference type="ChEBI" id="CHEBI:24875"/>
        <note>catalytic</note>
    </ligand>
</feature>
<dbReference type="GO" id="GO:0016121">
    <property type="term" value="P:carotene catabolic process"/>
    <property type="evidence" value="ECO:0007669"/>
    <property type="project" value="TreeGrafter"/>
</dbReference>
<dbReference type="PANTHER" id="PTHR10543">
    <property type="entry name" value="BETA-CAROTENE DIOXYGENASE"/>
    <property type="match status" value="1"/>
</dbReference>
<keyword evidence="3" id="KW-0560">Oxidoreductase</keyword>
<organism evidence="7">
    <name type="scientific">Oikopleura dioica</name>
    <name type="common">Tunicate</name>
    <dbReference type="NCBI Taxonomy" id="34765"/>
    <lineage>
        <taxon>Eukaryota</taxon>
        <taxon>Metazoa</taxon>
        <taxon>Chordata</taxon>
        <taxon>Tunicata</taxon>
        <taxon>Appendicularia</taxon>
        <taxon>Copelata</taxon>
        <taxon>Oikopleuridae</taxon>
        <taxon>Oikopleura</taxon>
    </lineage>
</organism>
<feature type="binding site" evidence="5">
    <location>
        <position position="385"/>
    </location>
    <ligand>
        <name>Fe cation</name>
        <dbReference type="ChEBI" id="CHEBI:24875"/>
        <note>catalytic</note>
    </ligand>
</feature>
<accession>E4XJJ0</accession>
<evidence type="ECO:0000256" key="3">
    <source>
        <dbReference type="ARBA" id="ARBA00023002"/>
    </source>
</evidence>
<evidence type="ECO:0000256" key="1">
    <source>
        <dbReference type="ARBA" id="ARBA00006787"/>
    </source>
</evidence>
<feature type="binding site" evidence="5">
    <location>
        <position position="587"/>
    </location>
    <ligand>
        <name>Fe cation</name>
        <dbReference type="ChEBI" id="CHEBI:24875"/>
        <note>catalytic</note>
    </ligand>
</feature>
<evidence type="ECO:0000256" key="5">
    <source>
        <dbReference type="PIRSR" id="PIRSR604294-1"/>
    </source>
</evidence>
<dbReference type="Proteomes" id="UP000001307">
    <property type="component" value="Unassembled WGS sequence"/>
</dbReference>
<dbReference type="InParanoid" id="E4XJJ0"/>
<sequence length="597" mass="67740">MPNLRFFVLFLDFNLARAEFEPPAITDDITGFMDFSRFGLENIVKSTANSEEIELEGVFSHELSQVLFTDQIDGILYRNGPGKFEFGNDSFNHLFDPSAILSATRIKDGKVFFRQEFVKSGNFETNNDANSIIMPEVGTYAEPETITKDEFGNPHRERKVIRKRRKFLLEEGLSTDNTVVNVIQVAGYLMSLTDSSYRHLHDPETLETLHRIDINSSPNIPEGIFCMTTSSHPVLDRETGDLWDVAGCLDFLENEYNIPQTHIYPVVWRGVGLPRSNYSTPWTAEKILQSIEFGPEIDSPPVPGHVSAMPYFHSIASAGKYLILPVGGTVLDLMPMLTKAIRKKEPMINQLKFIDTAPARFLIFDRESMTWEAVEPMAEAFSHFHVINSFIDSDSQIFIDIIEANPNVMSSLSMDKIKSTRDEYLETWSSIIPSGKPVRFVLTKRNENFLQWADKHVNPGITPSLKFPCFDNGGIDFPVLNTANYGKEYKHYWTAGFGELLADRVYYVNLETGERKIYRVANYHFSEPVFLSLKTELANENQGVIASTASPLDSSDRAFIVFLGAGSMNEIARFYFPENFIVPVSFHGIFYKTEELN</sequence>
<dbReference type="EMBL" id="FN653061">
    <property type="protein sequence ID" value="CBY10633.1"/>
    <property type="molecule type" value="Genomic_DNA"/>
</dbReference>
<feature type="binding site" evidence="5">
    <location>
        <position position="232"/>
    </location>
    <ligand>
        <name>Fe cation</name>
        <dbReference type="ChEBI" id="CHEBI:24875"/>
        <note>catalytic</note>
    </ligand>
</feature>
<keyword evidence="6" id="KW-0732">Signal</keyword>
<evidence type="ECO:0000256" key="6">
    <source>
        <dbReference type="SAM" id="SignalP"/>
    </source>
</evidence>
<evidence type="ECO:0000313" key="8">
    <source>
        <dbReference type="Proteomes" id="UP000001307"/>
    </source>
</evidence>
<reference evidence="7" key="1">
    <citation type="journal article" date="2010" name="Science">
        <title>Plasticity of animal genome architecture unmasked by rapid evolution of a pelagic tunicate.</title>
        <authorList>
            <person name="Denoeud F."/>
            <person name="Henriet S."/>
            <person name="Mungpakdee S."/>
            <person name="Aury J.M."/>
            <person name="Da Silva C."/>
            <person name="Brinkmann H."/>
            <person name="Mikhaleva J."/>
            <person name="Olsen L.C."/>
            <person name="Jubin C."/>
            <person name="Canestro C."/>
            <person name="Bouquet J.M."/>
            <person name="Danks G."/>
            <person name="Poulain J."/>
            <person name="Campsteijn C."/>
            <person name="Adamski M."/>
            <person name="Cross I."/>
            <person name="Yadetie F."/>
            <person name="Muffato M."/>
            <person name="Louis A."/>
            <person name="Butcher S."/>
            <person name="Tsagkogeorga G."/>
            <person name="Konrad A."/>
            <person name="Singh S."/>
            <person name="Jensen M.F."/>
            <person name="Cong E.H."/>
            <person name="Eikeseth-Otteraa H."/>
            <person name="Noel B."/>
            <person name="Anthouard V."/>
            <person name="Porcel B.M."/>
            <person name="Kachouri-Lafond R."/>
            <person name="Nishino A."/>
            <person name="Ugolini M."/>
            <person name="Chourrout P."/>
            <person name="Nishida H."/>
            <person name="Aasland R."/>
            <person name="Huzurbazar S."/>
            <person name="Westhof E."/>
            <person name="Delsuc F."/>
            <person name="Lehrach H."/>
            <person name="Reinhardt R."/>
            <person name="Weissenbach J."/>
            <person name="Roy S.W."/>
            <person name="Artiguenave F."/>
            <person name="Postlethwait J.H."/>
            <person name="Manak J.R."/>
            <person name="Thompson E.M."/>
            <person name="Jaillon O."/>
            <person name="Du Pasquier L."/>
            <person name="Boudinot P."/>
            <person name="Liberles D.A."/>
            <person name="Volff J.N."/>
            <person name="Philippe H."/>
            <person name="Lenhard B."/>
            <person name="Roest Crollius H."/>
            <person name="Wincker P."/>
            <person name="Chourrout D."/>
        </authorList>
    </citation>
    <scope>NUCLEOTIDE SEQUENCE [LARGE SCALE GENOMIC DNA]</scope>
</reference>
<feature type="signal peptide" evidence="6">
    <location>
        <begin position="1"/>
        <end position="18"/>
    </location>
</feature>
<feature type="chain" id="PRO_5003193021" description="Dioxygenase" evidence="6">
    <location>
        <begin position="19"/>
        <end position="597"/>
    </location>
</feature>
<comment type="cofactor">
    <cofactor evidence="5">
        <name>Fe(2+)</name>
        <dbReference type="ChEBI" id="CHEBI:29033"/>
    </cofactor>
    <text evidence="5">Binds 1 Fe(2+) ion per subunit.</text>
</comment>
<comment type="similarity">
    <text evidence="1">Belongs to the carotenoid oxygenase family.</text>
</comment>
<dbReference type="GO" id="GO:0046872">
    <property type="term" value="F:metal ion binding"/>
    <property type="evidence" value="ECO:0007669"/>
    <property type="project" value="UniProtKB-KW"/>
</dbReference>
<dbReference type="OrthoDB" id="407010at2759"/>
<evidence type="ECO:0000256" key="2">
    <source>
        <dbReference type="ARBA" id="ARBA00022723"/>
    </source>
</evidence>
<dbReference type="InterPro" id="IPR004294">
    <property type="entry name" value="Carotenoid_Oase"/>
</dbReference>
<keyword evidence="2 5" id="KW-0479">Metal-binding</keyword>
<keyword evidence="4 5" id="KW-0408">Iron</keyword>
<protein>
    <recommendedName>
        <fullName evidence="9">Dioxygenase</fullName>
    </recommendedName>
</protein>
<dbReference type="GO" id="GO:0010436">
    <property type="term" value="F:carotenoid dioxygenase activity"/>
    <property type="evidence" value="ECO:0007669"/>
    <property type="project" value="TreeGrafter"/>
</dbReference>
<evidence type="ECO:0008006" key="9">
    <source>
        <dbReference type="Google" id="ProtNLM"/>
    </source>
</evidence>
<keyword evidence="8" id="KW-1185">Reference proteome</keyword>
<gene>
    <name evidence="7" type="ORF">GSOID_T00012788001</name>
</gene>
<evidence type="ECO:0000313" key="7">
    <source>
        <dbReference type="EMBL" id="CBY10633.1"/>
    </source>
</evidence>
<dbReference type="Pfam" id="PF03055">
    <property type="entry name" value="RPE65"/>
    <property type="match status" value="1"/>
</dbReference>
<proteinExistence type="inferred from homology"/>
<evidence type="ECO:0000256" key="4">
    <source>
        <dbReference type="ARBA" id="ARBA00023004"/>
    </source>
</evidence>
<dbReference type="AlphaFoldDB" id="E4XJJ0"/>